<dbReference type="GO" id="GO:0005886">
    <property type="term" value="C:plasma membrane"/>
    <property type="evidence" value="ECO:0007669"/>
    <property type="project" value="TreeGrafter"/>
</dbReference>
<dbReference type="SUPFAM" id="SSF82866">
    <property type="entry name" value="Multidrug efflux transporter AcrB transmembrane domain"/>
    <property type="match status" value="1"/>
</dbReference>
<protein>
    <submittedName>
        <fullName evidence="2">Transporter, hydrophobe/amphiphile efflux-1 (HAE1) family</fullName>
    </submittedName>
</protein>
<dbReference type="PANTHER" id="PTHR32063">
    <property type="match status" value="1"/>
</dbReference>
<comment type="caution">
    <text evidence="2">The sequence shown here is derived from an EMBL/GenBank/DDBJ whole genome shotgun (WGS) entry which is preliminary data.</text>
</comment>
<keyword evidence="1" id="KW-1133">Transmembrane helix</keyword>
<proteinExistence type="predicted"/>
<dbReference type="AlphaFoldDB" id="W1XGJ0"/>
<organism evidence="2">
    <name type="scientific">human gut metagenome</name>
    <dbReference type="NCBI Taxonomy" id="408170"/>
    <lineage>
        <taxon>unclassified sequences</taxon>
        <taxon>metagenomes</taxon>
        <taxon>organismal metagenomes</taxon>
    </lineage>
</organism>
<feature type="transmembrane region" description="Helical" evidence="1">
    <location>
        <begin position="45"/>
        <end position="70"/>
    </location>
</feature>
<evidence type="ECO:0000256" key="1">
    <source>
        <dbReference type="SAM" id="Phobius"/>
    </source>
</evidence>
<reference evidence="2" key="1">
    <citation type="submission" date="2013-12" db="EMBL/GenBank/DDBJ databases">
        <title>A Varibaculum cambriense genome reconstructed from a premature infant gut community with otherwise low bacterial novelty that shifts toward anaerobic metabolism during the third week of life.</title>
        <authorList>
            <person name="Brown C.T."/>
            <person name="Sharon I."/>
            <person name="Thomas B.C."/>
            <person name="Castelle C.J."/>
            <person name="Morowitz M.J."/>
            <person name="Banfield J.F."/>
        </authorList>
    </citation>
    <scope>NUCLEOTIDE SEQUENCE</scope>
</reference>
<dbReference type="InterPro" id="IPR001036">
    <property type="entry name" value="Acrflvin-R"/>
</dbReference>
<evidence type="ECO:0000313" key="2">
    <source>
        <dbReference type="EMBL" id="ETJ29407.1"/>
    </source>
</evidence>
<dbReference type="GO" id="GO:0042910">
    <property type="term" value="F:xenobiotic transmembrane transporter activity"/>
    <property type="evidence" value="ECO:0007669"/>
    <property type="project" value="TreeGrafter"/>
</dbReference>
<accession>W1XGJ0</accession>
<dbReference type="Pfam" id="PF00873">
    <property type="entry name" value="ACR_tran"/>
    <property type="match status" value="1"/>
</dbReference>
<keyword evidence="1" id="KW-0812">Transmembrane</keyword>
<keyword evidence="1" id="KW-0472">Membrane</keyword>
<feature type="non-terminal residue" evidence="2">
    <location>
        <position position="1"/>
    </location>
</feature>
<gene>
    <name evidence="2" type="ORF">Q604_UNBC16060G0001</name>
</gene>
<dbReference type="PANTHER" id="PTHR32063:SF13">
    <property type="entry name" value="MULTIDRUG EFFLUX PUMP SUBUNIT ACRB-RELATED"/>
    <property type="match status" value="1"/>
</dbReference>
<sequence length="76" mass="8044">MVLAIGLVVDDAIVVVEAVEYELQYNGLSPKEAAIKAMENVQGPVIGIAFVLVAVFVPVAFMGGMTGILYKQFALT</sequence>
<dbReference type="EMBL" id="AZMM01016060">
    <property type="protein sequence ID" value="ETJ29407.1"/>
    <property type="molecule type" value="Genomic_DNA"/>
</dbReference>
<dbReference type="Gene3D" id="1.20.1640.10">
    <property type="entry name" value="Multidrug efflux transporter AcrB transmembrane domain"/>
    <property type="match status" value="1"/>
</dbReference>
<name>W1XGJ0_9ZZZZ</name>
<feature type="non-terminal residue" evidence="2">
    <location>
        <position position="76"/>
    </location>
</feature>